<sequence>WAAGNVTDPFAQVGAAAASAAFAAAQLNMELVQEDVERAVAERRAG</sequence>
<feature type="non-terminal residue" evidence="1">
    <location>
        <position position="1"/>
    </location>
</feature>
<dbReference type="AlphaFoldDB" id="U2RLF4"/>
<reference evidence="1 2" key="1">
    <citation type="submission" date="2013-08" db="EMBL/GenBank/DDBJ databases">
        <authorList>
            <person name="Weinstock G."/>
            <person name="Sodergren E."/>
            <person name="Wylie T."/>
            <person name="Fulton L."/>
            <person name="Fulton R."/>
            <person name="Fronick C."/>
            <person name="O'Laughlin M."/>
            <person name="Godfrey J."/>
            <person name="Miner T."/>
            <person name="Herter B."/>
            <person name="Appelbaum E."/>
            <person name="Cordes M."/>
            <person name="Lek S."/>
            <person name="Wollam A."/>
            <person name="Pepin K.H."/>
            <person name="Palsikar V.B."/>
            <person name="Mitreva M."/>
            <person name="Wilson R.K."/>
        </authorList>
    </citation>
    <scope>NUCLEOTIDE SEQUENCE [LARGE SCALE GENOMIC DNA]</scope>
    <source>
        <strain evidence="1 2">ATCC 14665</strain>
    </source>
</reference>
<evidence type="ECO:0000313" key="2">
    <source>
        <dbReference type="Proteomes" id="UP000016605"/>
    </source>
</evidence>
<organism evidence="1 2">
    <name type="scientific">Leifsonia aquatica ATCC 14665</name>
    <dbReference type="NCBI Taxonomy" id="1358026"/>
    <lineage>
        <taxon>Bacteria</taxon>
        <taxon>Bacillati</taxon>
        <taxon>Actinomycetota</taxon>
        <taxon>Actinomycetes</taxon>
        <taxon>Micrococcales</taxon>
        <taxon>Microbacteriaceae</taxon>
        <taxon>Leifsonia</taxon>
    </lineage>
</organism>
<proteinExistence type="predicted"/>
<dbReference type="HOGENOM" id="CLU_3193049_0_0_11"/>
<name>U2RLF4_LEIAQ</name>
<comment type="caution">
    <text evidence="1">The sequence shown here is derived from an EMBL/GenBank/DDBJ whole genome shotgun (WGS) entry which is preliminary data.</text>
</comment>
<dbReference type="Proteomes" id="UP000016605">
    <property type="component" value="Unassembled WGS sequence"/>
</dbReference>
<gene>
    <name evidence="1" type="ORF">N136_03973</name>
</gene>
<dbReference type="EMBL" id="AWVQ01000625">
    <property type="protein sequence ID" value="ERK69706.1"/>
    <property type="molecule type" value="Genomic_DNA"/>
</dbReference>
<dbReference type="Gene3D" id="3.50.50.60">
    <property type="entry name" value="FAD/NAD(P)-binding domain"/>
    <property type="match status" value="1"/>
</dbReference>
<dbReference type="InterPro" id="IPR036188">
    <property type="entry name" value="FAD/NAD-bd_sf"/>
</dbReference>
<evidence type="ECO:0000313" key="1">
    <source>
        <dbReference type="EMBL" id="ERK69706.1"/>
    </source>
</evidence>
<accession>U2RLF4</accession>
<protein>
    <submittedName>
        <fullName evidence="1">Uncharacterized protein</fullName>
    </submittedName>
</protein>